<evidence type="ECO:0000259" key="4">
    <source>
        <dbReference type="Pfam" id="PF20147"/>
    </source>
</evidence>
<dbReference type="InterPro" id="IPR045379">
    <property type="entry name" value="Crinkler_N"/>
</dbReference>
<name>A0A421GCM1_9STRA</name>
<proteinExistence type="predicted"/>
<keyword evidence="6" id="KW-1185">Reference proteome</keyword>
<dbReference type="Proteomes" id="UP000285624">
    <property type="component" value="Unassembled WGS sequence"/>
</dbReference>
<feature type="non-terminal residue" evidence="5">
    <location>
        <position position="88"/>
    </location>
</feature>
<evidence type="ECO:0000313" key="6">
    <source>
        <dbReference type="Proteomes" id="UP000285624"/>
    </source>
</evidence>
<dbReference type="GO" id="GO:0005576">
    <property type="term" value="C:extracellular region"/>
    <property type="evidence" value="ECO:0007669"/>
    <property type="project" value="UniProtKB-SubCell"/>
</dbReference>
<evidence type="ECO:0000313" key="5">
    <source>
        <dbReference type="EMBL" id="RLN73220.1"/>
    </source>
</evidence>
<evidence type="ECO:0000256" key="3">
    <source>
        <dbReference type="ARBA" id="ARBA00022525"/>
    </source>
</evidence>
<comment type="subcellular location">
    <subcellularLocation>
        <location evidence="1">Host cell</location>
    </subcellularLocation>
    <subcellularLocation>
        <location evidence="2">Secreted</location>
    </subcellularLocation>
</comment>
<feature type="domain" description="Crinkler effector protein N-terminal" evidence="4">
    <location>
        <begin position="4"/>
        <end position="84"/>
    </location>
</feature>
<reference evidence="5 6" key="1">
    <citation type="journal article" date="2019" name="Mol. Plant Pathol.">
        <title>Genome sequencing of oomycete isolates from Chile supports the New Zealand origin of Phytophthora kernoviae and makes available the first Nothophytophthora sp. genome.</title>
        <authorList>
            <person name="Studholme D.J."/>
            <person name="Panda P."/>
            <person name="Sanfuentes Von Stowasser E."/>
            <person name="Gonzalez M."/>
            <person name="Hill R."/>
            <person name="Sambles C."/>
            <person name="Grant M."/>
            <person name="Williams N.M."/>
            <person name="McDougal R.L."/>
        </authorList>
    </citation>
    <scope>NUCLEOTIDE SEQUENCE [LARGE SCALE GENOMIC DNA]</scope>
    <source>
        <strain evidence="5">Chile4</strain>
    </source>
</reference>
<dbReference type="AlphaFoldDB" id="A0A421GCM1"/>
<comment type="caution">
    <text evidence="5">The sequence shown here is derived from an EMBL/GenBank/DDBJ whole genome shotgun (WGS) entry which is preliminary data.</text>
</comment>
<sequence length="88" mass="9732">MVLLNCAIIGERSVVSIIIDESLTAALLKDAIKEKKVYQFSADELQLFLAKKGDAWLDLTGMETVKLGGHGHLQGFEQMMPSLWIKNA</sequence>
<gene>
    <name evidence="5" type="ORF">BBO99_00009511</name>
</gene>
<organism evidence="5 6">
    <name type="scientific">Phytophthora kernoviae</name>
    <dbReference type="NCBI Taxonomy" id="325452"/>
    <lineage>
        <taxon>Eukaryota</taxon>
        <taxon>Sar</taxon>
        <taxon>Stramenopiles</taxon>
        <taxon>Oomycota</taxon>
        <taxon>Peronosporomycetes</taxon>
        <taxon>Peronosporales</taxon>
        <taxon>Peronosporaceae</taxon>
        <taxon>Phytophthora</taxon>
    </lineage>
</organism>
<evidence type="ECO:0000256" key="2">
    <source>
        <dbReference type="ARBA" id="ARBA00004613"/>
    </source>
</evidence>
<accession>A0A421GCM1</accession>
<dbReference type="GO" id="GO:0043657">
    <property type="term" value="C:host cell"/>
    <property type="evidence" value="ECO:0007669"/>
    <property type="project" value="UniProtKB-SubCell"/>
</dbReference>
<protein>
    <recommendedName>
        <fullName evidence="4">Crinkler effector protein N-terminal domain-containing protein</fullName>
    </recommendedName>
</protein>
<keyword evidence="3" id="KW-0964">Secreted</keyword>
<evidence type="ECO:0000256" key="1">
    <source>
        <dbReference type="ARBA" id="ARBA00004340"/>
    </source>
</evidence>
<dbReference type="Pfam" id="PF20147">
    <property type="entry name" value="Crinkler"/>
    <property type="match status" value="1"/>
</dbReference>
<dbReference type="EMBL" id="MBDN02000835">
    <property type="protein sequence ID" value="RLN73220.1"/>
    <property type="molecule type" value="Genomic_DNA"/>
</dbReference>